<evidence type="ECO:0000256" key="1">
    <source>
        <dbReference type="ARBA" id="ARBA00001971"/>
    </source>
</evidence>
<dbReference type="STRING" id="1661398.A0A482WE76"/>
<dbReference type="AlphaFoldDB" id="A0A482WE76"/>
<comment type="subcellular location">
    <subcellularLocation>
        <location evidence="4">Endoplasmic reticulum membrane</location>
        <topology evidence="4">Peripheral membrane protein</topology>
    </subcellularLocation>
    <subcellularLocation>
        <location evidence="3">Microsome membrane</location>
        <topology evidence="3">Peripheral membrane protein</topology>
    </subcellularLocation>
</comment>
<protein>
    <submittedName>
        <fullName evidence="16">p450 domain containing protein</fullName>
    </submittedName>
</protein>
<comment type="function">
    <text evidence="2">May be involved in the metabolism of insect hormones and in the breakdown of synthetic insecticides.</text>
</comment>
<feature type="binding site" description="axial binding residue" evidence="14">
    <location>
        <position position="73"/>
    </location>
    <ligand>
        <name>heme</name>
        <dbReference type="ChEBI" id="CHEBI:30413"/>
    </ligand>
    <ligandPart>
        <name>Fe</name>
        <dbReference type="ChEBI" id="CHEBI:18248"/>
    </ligandPart>
</feature>
<evidence type="ECO:0000256" key="15">
    <source>
        <dbReference type="RuleBase" id="RU000461"/>
    </source>
</evidence>
<dbReference type="GO" id="GO:0005789">
    <property type="term" value="C:endoplasmic reticulum membrane"/>
    <property type="evidence" value="ECO:0007669"/>
    <property type="project" value="UniProtKB-SubCell"/>
</dbReference>
<evidence type="ECO:0000256" key="9">
    <source>
        <dbReference type="ARBA" id="ARBA00022848"/>
    </source>
</evidence>
<dbReference type="EMBL" id="QDEB01002484">
    <property type="protein sequence ID" value="RZC43039.1"/>
    <property type="molecule type" value="Genomic_DNA"/>
</dbReference>
<feature type="non-terminal residue" evidence="16">
    <location>
        <position position="1"/>
    </location>
</feature>
<evidence type="ECO:0000256" key="5">
    <source>
        <dbReference type="ARBA" id="ARBA00010617"/>
    </source>
</evidence>
<comment type="similarity">
    <text evidence="5 15">Belongs to the cytochrome P450 family.</text>
</comment>
<dbReference type="PANTHER" id="PTHR24292">
    <property type="entry name" value="CYTOCHROME P450"/>
    <property type="match status" value="1"/>
</dbReference>
<evidence type="ECO:0000256" key="7">
    <source>
        <dbReference type="ARBA" id="ARBA00022723"/>
    </source>
</evidence>
<evidence type="ECO:0000313" key="17">
    <source>
        <dbReference type="Proteomes" id="UP000292052"/>
    </source>
</evidence>
<dbReference type="GO" id="GO:0005506">
    <property type="term" value="F:iron ion binding"/>
    <property type="evidence" value="ECO:0007669"/>
    <property type="project" value="InterPro"/>
</dbReference>
<evidence type="ECO:0000256" key="11">
    <source>
        <dbReference type="ARBA" id="ARBA00023004"/>
    </source>
</evidence>
<keyword evidence="10 15" id="KW-0560">Oxidoreductase</keyword>
<dbReference type="Proteomes" id="UP000292052">
    <property type="component" value="Unassembled WGS sequence"/>
</dbReference>
<dbReference type="PANTHER" id="PTHR24292:SF54">
    <property type="entry name" value="CYP9F3-RELATED"/>
    <property type="match status" value="1"/>
</dbReference>
<accession>A0A482WE76</accession>
<evidence type="ECO:0000313" key="16">
    <source>
        <dbReference type="EMBL" id="RZC43039.1"/>
    </source>
</evidence>
<dbReference type="PROSITE" id="PS00086">
    <property type="entry name" value="CYTOCHROME_P450"/>
    <property type="match status" value="1"/>
</dbReference>
<dbReference type="InterPro" id="IPR001128">
    <property type="entry name" value="Cyt_P450"/>
</dbReference>
<dbReference type="OrthoDB" id="6772444at2759"/>
<keyword evidence="7 14" id="KW-0479">Metal-binding</keyword>
<dbReference type="GO" id="GO:0020037">
    <property type="term" value="F:heme binding"/>
    <property type="evidence" value="ECO:0007669"/>
    <property type="project" value="InterPro"/>
</dbReference>
<evidence type="ECO:0000256" key="4">
    <source>
        <dbReference type="ARBA" id="ARBA00004406"/>
    </source>
</evidence>
<comment type="caution">
    <text evidence="16">The sequence shown here is derived from an EMBL/GenBank/DDBJ whole genome shotgun (WGS) entry which is preliminary data.</text>
</comment>
<dbReference type="Pfam" id="PF00067">
    <property type="entry name" value="p450"/>
    <property type="match status" value="1"/>
</dbReference>
<evidence type="ECO:0000256" key="6">
    <source>
        <dbReference type="ARBA" id="ARBA00022617"/>
    </source>
</evidence>
<keyword evidence="9" id="KW-0492">Microsome</keyword>
<evidence type="ECO:0000256" key="14">
    <source>
        <dbReference type="PIRSR" id="PIRSR602403-1"/>
    </source>
</evidence>
<organism evidence="16 17">
    <name type="scientific">Asbolus verrucosus</name>
    <name type="common">Desert ironclad beetle</name>
    <dbReference type="NCBI Taxonomy" id="1661398"/>
    <lineage>
        <taxon>Eukaryota</taxon>
        <taxon>Metazoa</taxon>
        <taxon>Ecdysozoa</taxon>
        <taxon>Arthropoda</taxon>
        <taxon>Hexapoda</taxon>
        <taxon>Insecta</taxon>
        <taxon>Pterygota</taxon>
        <taxon>Neoptera</taxon>
        <taxon>Endopterygota</taxon>
        <taxon>Coleoptera</taxon>
        <taxon>Polyphaga</taxon>
        <taxon>Cucujiformia</taxon>
        <taxon>Tenebrionidae</taxon>
        <taxon>Pimeliinae</taxon>
        <taxon>Asbolus</taxon>
    </lineage>
</organism>
<dbReference type="Gene3D" id="1.10.630.10">
    <property type="entry name" value="Cytochrome P450"/>
    <property type="match status" value="2"/>
</dbReference>
<dbReference type="InterPro" id="IPR002403">
    <property type="entry name" value="Cyt_P450_E_grp-IV"/>
</dbReference>
<name>A0A482WE76_ASBVE</name>
<keyword evidence="12 15" id="KW-0503">Monooxygenase</keyword>
<dbReference type="InterPro" id="IPR050476">
    <property type="entry name" value="Insect_CytP450_Detox"/>
</dbReference>
<evidence type="ECO:0000256" key="12">
    <source>
        <dbReference type="ARBA" id="ARBA00023033"/>
    </source>
</evidence>
<gene>
    <name evidence="16" type="ORF">BDFB_014846</name>
</gene>
<dbReference type="InterPro" id="IPR017972">
    <property type="entry name" value="Cyt_P450_CS"/>
</dbReference>
<reference evidence="16 17" key="1">
    <citation type="submission" date="2017-03" db="EMBL/GenBank/DDBJ databases">
        <title>Genome of the blue death feigning beetle - Asbolus verrucosus.</title>
        <authorList>
            <person name="Rider S.D."/>
        </authorList>
    </citation>
    <scope>NUCLEOTIDE SEQUENCE [LARGE SCALE GENOMIC DNA]</scope>
    <source>
        <strain evidence="16">Butters</strain>
        <tissue evidence="16">Head and leg muscle</tissue>
    </source>
</reference>
<feature type="non-terminal residue" evidence="16">
    <location>
        <position position="97"/>
    </location>
</feature>
<keyword evidence="17" id="KW-1185">Reference proteome</keyword>
<evidence type="ECO:0000256" key="13">
    <source>
        <dbReference type="ARBA" id="ARBA00023136"/>
    </source>
</evidence>
<keyword evidence="13" id="KW-0472">Membrane</keyword>
<evidence type="ECO:0000256" key="10">
    <source>
        <dbReference type="ARBA" id="ARBA00023002"/>
    </source>
</evidence>
<keyword evidence="8" id="KW-0256">Endoplasmic reticulum</keyword>
<keyword evidence="6 14" id="KW-0349">Heme</keyword>
<evidence type="ECO:0000256" key="3">
    <source>
        <dbReference type="ARBA" id="ARBA00004174"/>
    </source>
</evidence>
<keyword evidence="11 14" id="KW-0408">Iron</keyword>
<dbReference type="SUPFAM" id="SSF48264">
    <property type="entry name" value="Cytochrome P450"/>
    <property type="match status" value="1"/>
</dbReference>
<sequence>IIPAHIADYFSKIIEDTLRVRQEKNIIRPDLIHLLMEAKKRHQQELTLEDITAQAFIFFLAVYTPFGNGPRNCIGSRFALLESKLLIFHLLKTFEVV</sequence>
<comment type="cofactor">
    <cofactor evidence="1 14">
        <name>heme</name>
        <dbReference type="ChEBI" id="CHEBI:30413"/>
    </cofactor>
</comment>
<evidence type="ECO:0000256" key="2">
    <source>
        <dbReference type="ARBA" id="ARBA00003690"/>
    </source>
</evidence>
<dbReference type="GO" id="GO:0004497">
    <property type="term" value="F:monooxygenase activity"/>
    <property type="evidence" value="ECO:0007669"/>
    <property type="project" value="UniProtKB-KW"/>
</dbReference>
<dbReference type="PRINTS" id="PR00465">
    <property type="entry name" value="EP450IV"/>
</dbReference>
<evidence type="ECO:0000256" key="8">
    <source>
        <dbReference type="ARBA" id="ARBA00022824"/>
    </source>
</evidence>
<dbReference type="InterPro" id="IPR036396">
    <property type="entry name" value="Cyt_P450_sf"/>
</dbReference>
<proteinExistence type="inferred from homology"/>
<dbReference type="GO" id="GO:0016705">
    <property type="term" value="F:oxidoreductase activity, acting on paired donors, with incorporation or reduction of molecular oxygen"/>
    <property type="evidence" value="ECO:0007669"/>
    <property type="project" value="InterPro"/>
</dbReference>